<dbReference type="EMBL" id="VSSQ01086149">
    <property type="protein sequence ID" value="MPN33579.1"/>
    <property type="molecule type" value="Genomic_DNA"/>
</dbReference>
<accession>A0A645H678</accession>
<sequence length="72" mass="8074">MRRTSDIVLVAVISLLGTLGGSFGGILVANKLVNYRLQQLETKVDRHNGMIERTFKLEERCAVIETRLDDAE</sequence>
<evidence type="ECO:0000313" key="1">
    <source>
        <dbReference type="EMBL" id="MPN33579.1"/>
    </source>
</evidence>
<comment type="caution">
    <text evidence="1">The sequence shown here is derived from an EMBL/GenBank/DDBJ whole genome shotgun (WGS) entry which is preliminary data.</text>
</comment>
<gene>
    <name evidence="1" type="ORF">SDC9_181068</name>
</gene>
<reference evidence="1" key="1">
    <citation type="submission" date="2019-08" db="EMBL/GenBank/DDBJ databases">
        <authorList>
            <person name="Kucharzyk K."/>
            <person name="Murdoch R.W."/>
            <person name="Higgins S."/>
            <person name="Loffler F."/>
        </authorList>
    </citation>
    <scope>NUCLEOTIDE SEQUENCE</scope>
</reference>
<name>A0A645H678_9ZZZZ</name>
<dbReference type="AlphaFoldDB" id="A0A645H678"/>
<organism evidence="1">
    <name type="scientific">bioreactor metagenome</name>
    <dbReference type="NCBI Taxonomy" id="1076179"/>
    <lineage>
        <taxon>unclassified sequences</taxon>
        <taxon>metagenomes</taxon>
        <taxon>ecological metagenomes</taxon>
    </lineage>
</organism>
<protein>
    <submittedName>
        <fullName evidence="1">Uncharacterized protein</fullName>
    </submittedName>
</protein>
<proteinExistence type="predicted"/>